<dbReference type="CDD" id="cd07007">
    <property type="entry name" value="cupin_CapF-like_C"/>
    <property type="match status" value="1"/>
</dbReference>
<dbReference type="InterPro" id="IPR001509">
    <property type="entry name" value="Epimerase_deHydtase"/>
</dbReference>
<reference evidence="3" key="1">
    <citation type="journal article" date="2019" name="Int. J. Food Microbiol.">
        <title>Developing a novel molecular serotyping system based on capsular polysaccharide synthesis gene clusters of Vibrio parahaemolyticus.</title>
        <authorList>
            <person name="Pang Y."/>
            <person name="Guo X."/>
            <person name="Tian X."/>
            <person name="Liu F."/>
            <person name="Wang L."/>
            <person name="Wu J."/>
            <person name="Zhang S."/>
            <person name="Li S."/>
            <person name="Liu B."/>
        </authorList>
    </citation>
    <scope>NUCLEOTIDE SEQUENCE</scope>
    <source>
        <strain evidence="3">G3568</strain>
    </source>
</reference>
<dbReference type="InterPro" id="IPR036291">
    <property type="entry name" value="NAD(P)-bd_dom_sf"/>
</dbReference>
<dbReference type="InterPro" id="IPR029303">
    <property type="entry name" value="CapF_C"/>
</dbReference>
<dbReference type="Pfam" id="PF01370">
    <property type="entry name" value="Epimerase"/>
    <property type="match status" value="1"/>
</dbReference>
<dbReference type="SUPFAM" id="SSF51182">
    <property type="entry name" value="RmlC-like cupins"/>
    <property type="match status" value="1"/>
</dbReference>
<dbReference type="InterPro" id="IPR014710">
    <property type="entry name" value="RmlC-like_jellyroll"/>
</dbReference>
<protein>
    <submittedName>
        <fullName evidence="3">Capsular polysaccharide synthesis enzyme Cap5f</fullName>
    </submittedName>
</protein>
<name>A0A5P4S7E4_VIBPH</name>
<feature type="domain" description="NAD-dependent epimerase/dehydratase" evidence="1">
    <location>
        <begin position="3"/>
        <end position="186"/>
    </location>
</feature>
<dbReference type="PANTHER" id="PTHR43245">
    <property type="entry name" value="BIFUNCTIONAL POLYMYXIN RESISTANCE PROTEIN ARNA"/>
    <property type="match status" value="1"/>
</dbReference>
<dbReference type="Gene3D" id="3.40.50.720">
    <property type="entry name" value="NAD(P)-binding Rossmann-like Domain"/>
    <property type="match status" value="1"/>
</dbReference>
<dbReference type="InterPro" id="IPR011051">
    <property type="entry name" value="RmlC_Cupin_sf"/>
</dbReference>
<gene>
    <name evidence="3" type="primary">fnlB</name>
</gene>
<dbReference type="Gene3D" id="2.60.120.10">
    <property type="entry name" value="Jelly Rolls"/>
    <property type="match status" value="1"/>
</dbReference>
<feature type="domain" description="Capsular polysaccharide assembling protein CapF C-terminal" evidence="2">
    <location>
        <begin position="254"/>
        <end position="363"/>
    </location>
</feature>
<organism evidence="3">
    <name type="scientific">Vibrio parahaemolyticus</name>
    <dbReference type="NCBI Taxonomy" id="670"/>
    <lineage>
        <taxon>Bacteria</taxon>
        <taxon>Pseudomonadati</taxon>
        <taxon>Pseudomonadota</taxon>
        <taxon>Gammaproteobacteria</taxon>
        <taxon>Vibrionales</taxon>
        <taxon>Vibrionaceae</taxon>
        <taxon>Vibrio</taxon>
    </lineage>
</organism>
<evidence type="ECO:0000259" key="1">
    <source>
        <dbReference type="Pfam" id="PF01370"/>
    </source>
</evidence>
<dbReference type="NCBIfam" id="NF047837">
    <property type="entry name" value="UDPAcbARedWbcJ"/>
    <property type="match status" value="1"/>
</dbReference>
<evidence type="ECO:0000259" key="2">
    <source>
        <dbReference type="Pfam" id="PF14667"/>
    </source>
</evidence>
<dbReference type="CDD" id="cd05261">
    <property type="entry name" value="CAPF_like_SDR_e"/>
    <property type="match status" value="1"/>
</dbReference>
<dbReference type="PANTHER" id="PTHR43245:SF55">
    <property type="entry name" value="NAD(P)-BINDING DOMAIN-CONTAINING PROTEIN"/>
    <property type="match status" value="1"/>
</dbReference>
<accession>A0A5P4S7E4</accession>
<dbReference type="EMBL" id="MK482092">
    <property type="protein sequence ID" value="QFC18279.1"/>
    <property type="molecule type" value="Genomic_DNA"/>
</dbReference>
<dbReference type="Pfam" id="PF14667">
    <property type="entry name" value="Polysacc_synt_C"/>
    <property type="match status" value="1"/>
</dbReference>
<sequence>MKIVVTGAKGFIGRNLCVMLREHGYEDLVEIDRDTTSEQAIHALAKADFVYHLAGINRPKTEAEFQEGNADFTDFVVKQLKASGRKTPLVVSSSTQALQDNAYGQSKRSAEQSVEQYGQESGAPFYIYRFPNVFGKWCRPNYNSFVATFCYNTLNDLDITINDPKAPVTLVYIDDVCRSLIALLDGTEPSGAKAVSPEYPTTVGEVADLLRAFKESRENLVTEDVGTGLVRALYSTYLSYMSPEQFSYTIPSYGDERGVFSEMLKTKQAGQFSFFTAHPGITRGGHYHHSKNEKFLVLKGKARFKFEHIGTGERYELETEGCAPQIVETVPGWSHDITNIGDEEMIVMLWANEIFDREAPDTFTFPL</sequence>
<dbReference type="SUPFAM" id="SSF51735">
    <property type="entry name" value="NAD(P)-binding Rossmann-fold domains"/>
    <property type="match status" value="1"/>
</dbReference>
<evidence type="ECO:0000313" key="3">
    <source>
        <dbReference type="EMBL" id="QFC18279.1"/>
    </source>
</evidence>
<proteinExistence type="predicted"/>
<dbReference type="AlphaFoldDB" id="A0A5P4S7E4"/>
<dbReference type="InterPro" id="IPR050177">
    <property type="entry name" value="Lipid_A_modif_metabolic_enz"/>
</dbReference>